<dbReference type="PROSITE" id="PS51833">
    <property type="entry name" value="HDOD"/>
    <property type="match status" value="1"/>
</dbReference>
<comment type="caution">
    <text evidence="3">The sequence shown here is derived from an EMBL/GenBank/DDBJ whole genome shotgun (WGS) entry which is preliminary data.</text>
</comment>
<sequence length="426" mass="49631">MEVFVARQPILTVEDDVYAYELLYRNSEENRFVPMDENKATSDVLMNSFVTIGLERLSNHKPCFINFTEDLLLEKIPAYFAPEELVVEILEDVSFSFEMIQVCRELKSKGYTIALDDFIDPERASIFELLHYVDIIKVDIRMVTEENRRKIMALAGNYNIRLLAEKVETREEHERCLQEGFELFQGFYYSRPDIVKGVDIPFFTSTYVQMLMELSTADEDIDMERITKILEQDPALTYKLLRLINTSRRESKIPVESIKQAVMLLGTESLKKWLYVLSVDQTIPAKSAHTRLIVKTSLVRAKMCEQMAVKIYTKEKAEGYFLTGFMSLIDVLTQRPSLETIEPLPLAEEIKEAFRGENNTYRKLLDIAVKLEAADFDWLERLTDFPLTLSQLFECYGRAAAWAERLFHEYFNEYKDGDDVEEQESL</sequence>
<gene>
    <name evidence="3" type="ORF">JF544_12870</name>
</gene>
<dbReference type="PROSITE" id="PS50883">
    <property type="entry name" value="EAL"/>
    <property type="match status" value="1"/>
</dbReference>
<dbReference type="InterPro" id="IPR001633">
    <property type="entry name" value="EAL_dom"/>
</dbReference>
<dbReference type="Gene3D" id="3.20.20.450">
    <property type="entry name" value="EAL domain"/>
    <property type="match status" value="1"/>
</dbReference>
<evidence type="ECO:0000313" key="3">
    <source>
        <dbReference type="EMBL" id="MBN8236150.1"/>
    </source>
</evidence>
<name>A0ABS3DXR8_9BACI</name>
<dbReference type="Pfam" id="PF08668">
    <property type="entry name" value="HDOD"/>
    <property type="match status" value="1"/>
</dbReference>
<dbReference type="Proteomes" id="UP000663970">
    <property type="component" value="Unassembled WGS sequence"/>
</dbReference>
<organism evidence="3 4">
    <name type="scientific">Halobacillus kuroshimensis</name>
    <dbReference type="NCBI Taxonomy" id="302481"/>
    <lineage>
        <taxon>Bacteria</taxon>
        <taxon>Bacillati</taxon>
        <taxon>Bacillota</taxon>
        <taxon>Bacilli</taxon>
        <taxon>Bacillales</taxon>
        <taxon>Bacillaceae</taxon>
        <taxon>Halobacillus</taxon>
    </lineage>
</organism>
<dbReference type="PANTHER" id="PTHR33525">
    <property type="match status" value="1"/>
</dbReference>
<feature type="domain" description="EAL" evidence="1">
    <location>
        <begin position="1"/>
        <end position="206"/>
    </location>
</feature>
<evidence type="ECO:0000259" key="2">
    <source>
        <dbReference type="PROSITE" id="PS51833"/>
    </source>
</evidence>
<feature type="domain" description="HDOD" evidence="2">
    <location>
        <begin position="200"/>
        <end position="392"/>
    </location>
</feature>
<dbReference type="InterPro" id="IPR013976">
    <property type="entry name" value="HDOD"/>
</dbReference>
<dbReference type="InterPro" id="IPR014408">
    <property type="entry name" value="dGMP_Pdiesterase_EAL/HD-GYP"/>
</dbReference>
<keyword evidence="4" id="KW-1185">Reference proteome</keyword>
<dbReference type="Gene3D" id="1.10.3210.10">
    <property type="entry name" value="Hypothetical protein af1432"/>
    <property type="match status" value="1"/>
</dbReference>
<dbReference type="SMART" id="SM00052">
    <property type="entry name" value="EAL"/>
    <property type="match status" value="1"/>
</dbReference>
<dbReference type="EMBL" id="JAEKJY010000004">
    <property type="protein sequence ID" value="MBN8236150.1"/>
    <property type="molecule type" value="Genomic_DNA"/>
</dbReference>
<evidence type="ECO:0000259" key="1">
    <source>
        <dbReference type="PROSITE" id="PS50883"/>
    </source>
</evidence>
<dbReference type="RefSeq" id="WP_206934441.1">
    <property type="nucleotide sequence ID" value="NZ_JAEKJY010000004.1"/>
</dbReference>
<evidence type="ECO:0000313" key="4">
    <source>
        <dbReference type="Proteomes" id="UP000663970"/>
    </source>
</evidence>
<dbReference type="Pfam" id="PF00563">
    <property type="entry name" value="EAL"/>
    <property type="match status" value="1"/>
</dbReference>
<dbReference type="InterPro" id="IPR035919">
    <property type="entry name" value="EAL_sf"/>
</dbReference>
<reference evidence="3 4" key="1">
    <citation type="submission" date="2020-12" db="EMBL/GenBank/DDBJ databases">
        <title>Oil enriched cultivation method for isolating marine PHA-producing bacteria.</title>
        <authorList>
            <person name="Zheng W."/>
            <person name="Yu S."/>
            <person name="Huang Y."/>
        </authorList>
    </citation>
    <scope>NUCLEOTIDE SEQUENCE [LARGE SCALE GENOMIC DNA]</scope>
    <source>
        <strain evidence="3 4">SY-2-6</strain>
    </source>
</reference>
<dbReference type="PANTHER" id="PTHR33525:SF4">
    <property type="entry name" value="CYCLIC DI-GMP PHOSPHODIESTERASE CDGJ"/>
    <property type="match status" value="1"/>
</dbReference>
<dbReference type="PIRSF" id="PIRSF003180">
    <property type="entry name" value="DiGMPpdiest_YuxH"/>
    <property type="match status" value="1"/>
</dbReference>
<dbReference type="SUPFAM" id="SSF141868">
    <property type="entry name" value="EAL domain-like"/>
    <property type="match status" value="1"/>
</dbReference>
<proteinExistence type="predicted"/>
<accession>A0ABS3DXR8</accession>
<dbReference type="SUPFAM" id="SSF109604">
    <property type="entry name" value="HD-domain/PDEase-like"/>
    <property type="match status" value="1"/>
</dbReference>
<dbReference type="InterPro" id="IPR052340">
    <property type="entry name" value="RNase_Y/CdgJ"/>
</dbReference>
<protein>
    <submittedName>
        <fullName evidence="3">EAL domain-containing protein</fullName>
    </submittedName>
</protein>